<dbReference type="OrthoDB" id="2662123at2"/>
<dbReference type="Proteomes" id="UP000240509">
    <property type="component" value="Unassembled WGS sequence"/>
</dbReference>
<feature type="transmembrane region" description="Helical" evidence="1">
    <location>
        <begin position="6"/>
        <end position="23"/>
    </location>
</feature>
<dbReference type="InterPro" id="IPR024419">
    <property type="entry name" value="YvrJ"/>
</dbReference>
<dbReference type="RefSeq" id="WP_107585885.1">
    <property type="nucleotide sequence ID" value="NZ_PZJJ01000030.1"/>
</dbReference>
<comment type="caution">
    <text evidence="2">The sequence shown here is derived from an EMBL/GenBank/DDBJ whole genome shotgun (WGS) entry which is preliminary data.</text>
</comment>
<evidence type="ECO:0000313" key="3">
    <source>
        <dbReference type="Proteomes" id="UP000240509"/>
    </source>
</evidence>
<dbReference type="AlphaFoldDB" id="A0A2T4U3A1"/>
<sequence>MELWMHALSEFGFPMTITFYLLYRMEKKLDLINQSILQLHRRTDVPVLPLSTDELADEPKHLS</sequence>
<evidence type="ECO:0000256" key="1">
    <source>
        <dbReference type="SAM" id="Phobius"/>
    </source>
</evidence>
<keyword evidence="1" id="KW-0472">Membrane</keyword>
<evidence type="ECO:0000313" key="2">
    <source>
        <dbReference type="EMBL" id="PTL37882.1"/>
    </source>
</evidence>
<name>A0A2T4U3A1_9BACI</name>
<proteinExistence type="predicted"/>
<dbReference type="EMBL" id="PZJJ01000030">
    <property type="protein sequence ID" value="PTL37882.1"/>
    <property type="molecule type" value="Genomic_DNA"/>
</dbReference>
<organism evidence="2 3">
    <name type="scientific">Alkalicoccus saliphilus</name>
    <dbReference type="NCBI Taxonomy" id="200989"/>
    <lineage>
        <taxon>Bacteria</taxon>
        <taxon>Bacillati</taxon>
        <taxon>Bacillota</taxon>
        <taxon>Bacilli</taxon>
        <taxon>Bacillales</taxon>
        <taxon>Bacillaceae</taxon>
        <taxon>Alkalicoccus</taxon>
    </lineage>
</organism>
<keyword evidence="1" id="KW-1133">Transmembrane helix</keyword>
<keyword evidence="3" id="KW-1185">Reference proteome</keyword>
<reference evidence="2 3" key="1">
    <citation type="submission" date="2018-03" db="EMBL/GenBank/DDBJ databases">
        <title>Alkalicoccus saliphilus sp. nov., isolated from a mineral pool.</title>
        <authorList>
            <person name="Zhao B."/>
        </authorList>
    </citation>
    <scope>NUCLEOTIDE SEQUENCE [LARGE SCALE GENOMIC DNA]</scope>
    <source>
        <strain evidence="2 3">6AG</strain>
    </source>
</reference>
<dbReference type="Pfam" id="PF12841">
    <property type="entry name" value="YvrJ"/>
    <property type="match status" value="1"/>
</dbReference>
<keyword evidence="1" id="KW-0812">Transmembrane</keyword>
<protein>
    <submittedName>
        <fullName evidence="2">YvrJ family protein</fullName>
    </submittedName>
</protein>
<gene>
    <name evidence="2" type="ORF">C6Y45_14160</name>
</gene>
<accession>A0A2T4U3A1</accession>